<dbReference type="EMBL" id="VITO01000005">
    <property type="protein sequence ID" value="TWB28309.1"/>
    <property type="molecule type" value="Genomic_DNA"/>
</dbReference>
<dbReference type="AlphaFoldDB" id="A0A560G371"/>
<feature type="transmembrane region" description="Helical" evidence="7">
    <location>
        <begin position="207"/>
        <end position="227"/>
    </location>
</feature>
<feature type="transmembrane region" description="Helical" evidence="7">
    <location>
        <begin position="262"/>
        <end position="282"/>
    </location>
</feature>
<dbReference type="Gene3D" id="3.30.565.10">
    <property type="entry name" value="Histidine kinase-like ATPase, C-terminal domain"/>
    <property type="match status" value="1"/>
</dbReference>
<evidence type="ECO:0000256" key="1">
    <source>
        <dbReference type="ARBA" id="ARBA00000085"/>
    </source>
</evidence>
<comment type="catalytic activity">
    <reaction evidence="1">
        <text>ATP + protein L-histidine = ADP + protein N-phospho-L-histidine.</text>
        <dbReference type="EC" id="2.7.13.3"/>
    </reaction>
</comment>
<keyword evidence="7" id="KW-0472">Membrane</keyword>
<evidence type="ECO:0000256" key="4">
    <source>
        <dbReference type="ARBA" id="ARBA00022777"/>
    </source>
</evidence>
<proteinExistence type="predicted"/>
<comment type="caution">
    <text evidence="9">The sequence shown here is derived from an EMBL/GenBank/DDBJ whole genome shotgun (WGS) entry which is preliminary data.</text>
</comment>
<feature type="transmembrane region" description="Helical" evidence="7">
    <location>
        <begin position="355"/>
        <end position="372"/>
    </location>
</feature>
<evidence type="ECO:0000259" key="8">
    <source>
        <dbReference type="SMART" id="SM00387"/>
    </source>
</evidence>
<dbReference type="RefSeq" id="WP_145616451.1">
    <property type="nucleotide sequence ID" value="NZ_VITO01000005.1"/>
</dbReference>
<dbReference type="GO" id="GO:0004673">
    <property type="term" value="F:protein histidine kinase activity"/>
    <property type="evidence" value="ECO:0007669"/>
    <property type="project" value="UniProtKB-EC"/>
</dbReference>
<feature type="transmembrane region" description="Helical" evidence="7">
    <location>
        <begin position="234"/>
        <end position="256"/>
    </location>
</feature>
<feature type="domain" description="Histidine kinase/HSP90-like ATPase" evidence="8">
    <location>
        <begin position="546"/>
        <end position="644"/>
    </location>
</feature>
<keyword evidence="7" id="KW-1133">Transmembrane helix</keyword>
<evidence type="ECO:0000313" key="9">
    <source>
        <dbReference type="EMBL" id="TWB28309.1"/>
    </source>
</evidence>
<dbReference type="Gene3D" id="1.20.5.1930">
    <property type="match status" value="1"/>
</dbReference>
<dbReference type="GO" id="GO:0000160">
    <property type="term" value="P:phosphorelay signal transduction system"/>
    <property type="evidence" value="ECO:0007669"/>
    <property type="project" value="UniProtKB-KW"/>
</dbReference>
<name>A0A560G371_9PROT</name>
<evidence type="ECO:0000313" key="10">
    <source>
        <dbReference type="Proteomes" id="UP000316545"/>
    </source>
</evidence>
<dbReference type="InterPro" id="IPR036890">
    <property type="entry name" value="HATPase_C_sf"/>
</dbReference>
<dbReference type="Proteomes" id="UP000316545">
    <property type="component" value="Unassembled WGS sequence"/>
</dbReference>
<feature type="coiled-coil region" evidence="6">
    <location>
        <begin position="410"/>
        <end position="444"/>
    </location>
</feature>
<feature type="transmembrane region" description="Helical" evidence="7">
    <location>
        <begin position="384"/>
        <end position="403"/>
    </location>
</feature>
<keyword evidence="4 9" id="KW-0418">Kinase</keyword>
<dbReference type="CDD" id="cd16917">
    <property type="entry name" value="HATPase_UhpB-NarQ-NarX-like"/>
    <property type="match status" value="1"/>
</dbReference>
<dbReference type="InterPro" id="IPR050482">
    <property type="entry name" value="Sensor_HK_TwoCompSys"/>
</dbReference>
<reference evidence="9 10" key="1">
    <citation type="submission" date="2019-06" db="EMBL/GenBank/DDBJ databases">
        <title>Genomic Encyclopedia of Type Strains, Phase IV (KMG-V): Genome sequencing to study the core and pangenomes of soil and plant-associated prokaryotes.</title>
        <authorList>
            <person name="Whitman W."/>
        </authorList>
    </citation>
    <scope>NUCLEOTIDE SEQUENCE [LARGE SCALE GENOMIC DNA]</scope>
    <source>
        <strain evidence="9 10">BR 11865</strain>
    </source>
</reference>
<evidence type="ECO:0000256" key="2">
    <source>
        <dbReference type="ARBA" id="ARBA00012438"/>
    </source>
</evidence>
<dbReference type="EC" id="2.7.13.3" evidence="2"/>
<keyword evidence="3" id="KW-0808">Transferase</keyword>
<dbReference type="PANTHER" id="PTHR24421:SF10">
    <property type="entry name" value="NITRATE_NITRITE SENSOR PROTEIN NARQ"/>
    <property type="match status" value="1"/>
</dbReference>
<dbReference type="PRINTS" id="PR00344">
    <property type="entry name" value="BCTRLSENSOR"/>
</dbReference>
<evidence type="ECO:0000256" key="7">
    <source>
        <dbReference type="SAM" id="Phobius"/>
    </source>
</evidence>
<dbReference type="PANTHER" id="PTHR24421">
    <property type="entry name" value="NITRATE/NITRITE SENSOR PROTEIN NARX-RELATED"/>
    <property type="match status" value="1"/>
</dbReference>
<protein>
    <recommendedName>
        <fullName evidence="2">histidine kinase</fullName>
        <ecNumber evidence="2">2.7.13.3</ecNumber>
    </recommendedName>
</protein>
<evidence type="ECO:0000256" key="5">
    <source>
        <dbReference type="ARBA" id="ARBA00023012"/>
    </source>
</evidence>
<sequence>MTFRPASLLAAAVLLFSAMSLLIAGVHDMVGEPGKAVHLTRAEILLADGGTPSRPPTTLDGGSPTGAWRPIGLPYAEPMVPVDRTVPAMASGYPATTWIRLSAPDLAAGSGPMALYGARIDTDGPYAIYVNGRLVDWKQRQGRPWNGLFTPLWVVLDQDANGAPPTDILIRLDHAPTTPVALSSLWLGPEPALNLRHRVRQLLQRELPMALNSAFLAVGVFALVVWFRRRHDTGYLLFFGLAAISFAAHLHFYLDVPITSDWFAWLTINALFWLIVILHLFLRMLHGRPLTLLTGAVVGVTSILTLLTLPMVGVLPVLPSTPVIVPRIYAVALVMAATVSVVGVACAWRRFPEARLLAAALAICTVLGQTDWMMHNHVLSPEGWFLGAYTNAVTFAMCGTVLYRRYIAAIAEVERVNASLAERLRAREAELEVSHQRLREAERRRTISEERQRLMQDMHDGVGASLISAIRSVEKGAVDDTKVSQILKGCLDDLKLAIDSMEPVDADLLLLLASLRYRLEPRLEGSGIALVWNVQDLPTLEWLDPSSALHILRILQEGIANILHHAQASRIRLDTMPDTQGDAPGVRVTIEDDGRGFDAEATVSSPSGRGLRNQQRRAQALGGMVAWNSGPSGTRFSLWLPLNRDMPVTAG</sequence>
<evidence type="ECO:0000256" key="3">
    <source>
        <dbReference type="ARBA" id="ARBA00022679"/>
    </source>
</evidence>
<accession>A0A560G371</accession>
<evidence type="ECO:0000256" key="6">
    <source>
        <dbReference type="SAM" id="Coils"/>
    </source>
</evidence>
<dbReference type="SMART" id="SM00387">
    <property type="entry name" value="HATPase_c"/>
    <property type="match status" value="1"/>
</dbReference>
<gene>
    <name evidence="9" type="ORF">FBZ88_10528</name>
</gene>
<dbReference type="Pfam" id="PF07695">
    <property type="entry name" value="7TMR-DISM_7TM"/>
    <property type="match status" value="1"/>
</dbReference>
<dbReference type="InterPro" id="IPR003594">
    <property type="entry name" value="HATPase_dom"/>
</dbReference>
<keyword evidence="7" id="KW-0812">Transmembrane</keyword>
<keyword evidence="6" id="KW-0175">Coiled coil</keyword>
<keyword evidence="5" id="KW-0902">Two-component regulatory system</keyword>
<keyword evidence="10" id="KW-1185">Reference proteome</keyword>
<feature type="transmembrane region" description="Helical" evidence="7">
    <location>
        <begin position="328"/>
        <end position="348"/>
    </location>
</feature>
<feature type="transmembrane region" description="Helical" evidence="7">
    <location>
        <begin position="289"/>
        <end position="308"/>
    </location>
</feature>
<dbReference type="SUPFAM" id="SSF55874">
    <property type="entry name" value="ATPase domain of HSP90 chaperone/DNA topoisomerase II/histidine kinase"/>
    <property type="match status" value="1"/>
</dbReference>
<dbReference type="Pfam" id="PF02518">
    <property type="entry name" value="HATPase_c"/>
    <property type="match status" value="1"/>
</dbReference>
<organism evidence="9 10">
    <name type="scientific">Nitrospirillum amazonense</name>
    <dbReference type="NCBI Taxonomy" id="28077"/>
    <lineage>
        <taxon>Bacteria</taxon>
        <taxon>Pseudomonadati</taxon>
        <taxon>Pseudomonadota</taxon>
        <taxon>Alphaproteobacteria</taxon>
        <taxon>Rhodospirillales</taxon>
        <taxon>Azospirillaceae</taxon>
        <taxon>Nitrospirillum</taxon>
    </lineage>
</organism>
<dbReference type="InterPro" id="IPR011623">
    <property type="entry name" value="7TMR_DISM_rcpt_extracell_dom1"/>
</dbReference>
<dbReference type="InterPro" id="IPR004358">
    <property type="entry name" value="Sig_transdc_His_kin-like_C"/>
</dbReference>